<dbReference type="InterPro" id="IPR011043">
    <property type="entry name" value="Gal_Oxase/kelch_b-propeller"/>
</dbReference>
<name>A0A0G4IFK1_9ALVE</name>
<dbReference type="SUPFAM" id="SSF81383">
    <property type="entry name" value="F-box domain"/>
    <property type="match status" value="1"/>
</dbReference>
<dbReference type="InterPro" id="IPR036047">
    <property type="entry name" value="F-box-like_dom_sf"/>
</dbReference>
<sequence>MTEARTTPDNTRRPGVWLFVLLRVPLSDRPVVSLVCRNWKDIVDSERFSELRRQFGCAETTLVALTWTPPQQAEEGGRLSVFVKEGGHSWSSLAVPGEAQATEVAEHLGLLYLEEEFKILLCGAGHCWEKSLRGGEWKQWAPERSLPPSRQAARGHTGFASGRIGSVYLVMTEERTFALDREEWKDGVGWAQTVPTAPEPLRNASAVSVDDCLYLFGGADFDDELSGSVQTLCKDEGEWSWSRLGGQFGKYAVFNADNGVMGGAAVAVGSGKANVRIYLMGGLEGVHLANFYGETGAVWVLDHSKHIWTRGPELPFCGPSRGFAFRDRAHVCFSGGEMSLPTEFSFLRLGAQEGTETRSQTEERWEESDIEALTVEAPSYLVDIFCAEEERRPLA</sequence>
<gene>
    <name evidence="4" type="ORF">Cvel_13912</name>
</gene>
<organism evidence="4">
    <name type="scientific">Chromera velia CCMP2878</name>
    <dbReference type="NCBI Taxonomy" id="1169474"/>
    <lineage>
        <taxon>Eukaryota</taxon>
        <taxon>Sar</taxon>
        <taxon>Alveolata</taxon>
        <taxon>Colpodellida</taxon>
        <taxon>Chromeraceae</taxon>
        <taxon>Chromera</taxon>
    </lineage>
</organism>
<dbReference type="InterPro" id="IPR001810">
    <property type="entry name" value="F-box_dom"/>
</dbReference>
<dbReference type="SUPFAM" id="SSF50965">
    <property type="entry name" value="Galactose oxidase, central domain"/>
    <property type="match status" value="1"/>
</dbReference>
<dbReference type="VEuPathDB" id="CryptoDB:Cvel_13912"/>
<reference evidence="4" key="1">
    <citation type="submission" date="2014-11" db="EMBL/GenBank/DDBJ databases">
        <authorList>
            <person name="Otto D Thomas"/>
            <person name="Naeem Raeece"/>
        </authorList>
    </citation>
    <scope>NUCLEOTIDE SEQUENCE</scope>
</reference>
<dbReference type="Gene3D" id="2.120.10.80">
    <property type="entry name" value="Kelch-type beta propeller"/>
    <property type="match status" value="1"/>
</dbReference>
<dbReference type="PANTHER" id="PTHR46344:SF27">
    <property type="entry name" value="KELCH REPEAT SUPERFAMILY PROTEIN"/>
    <property type="match status" value="1"/>
</dbReference>
<feature type="domain" description="F-box" evidence="3">
    <location>
        <begin position="16"/>
        <end position="48"/>
    </location>
</feature>
<evidence type="ECO:0000313" key="4">
    <source>
        <dbReference type="EMBL" id="CEM55894.1"/>
    </source>
</evidence>
<dbReference type="PANTHER" id="PTHR46344">
    <property type="entry name" value="OS02G0202900 PROTEIN"/>
    <property type="match status" value="1"/>
</dbReference>
<protein>
    <recommendedName>
        <fullName evidence="3">F-box domain-containing protein</fullName>
    </recommendedName>
</protein>
<dbReference type="Pfam" id="PF00646">
    <property type="entry name" value="F-box"/>
    <property type="match status" value="1"/>
</dbReference>
<keyword evidence="2" id="KW-0677">Repeat</keyword>
<keyword evidence="1" id="KW-0880">Kelch repeat</keyword>
<dbReference type="EMBL" id="CDMZ01005921">
    <property type="protein sequence ID" value="CEM55894.1"/>
    <property type="molecule type" value="Genomic_DNA"/>
</dbReference>
<dbReference type="AlphaFoldDB" id="A0A0G4IFK1"/>
<evidence type="ECO:0000259" key="3">
    <source>
        <dbReference type="Pfam" id="PF00646"/>
    </source>
</evidence>
<proteinExistence type="predicted"/>
<evidence type="ECO:0000256" key="2">
    <source>
        <dbReference type="ARBA" id="ARBA00022737"/>
    </source>
</evidence>
<evidence type="ECO:0000256" key="1">
    <source>
        <dbReference type="ARBA" id="ARBA00022441"/>
    </source>
</evidence>
<accession>A0A0G4IFK1</accession>
<dbReference type="InterPro" id="IPR015915">
    <property type="entry name" value="Kelch-typ_b-propeller"/>
</dbReference>